<gene>
    <name evidence="4" type="ORF">MNBD_ACTINO02-2113</name>
</gene>
<dbReference type="PANTHER" id="PTHR43204">
    <property type="entry name" value="ABC TRANSPORTER I FAMILY MEMBER 6, CHLOROPLASTIC"/>
    <property type="match status" value="1"/>
</dbReference>
<sequence length="134" mass="14414">MSSTPLLEIDGLYASAGDVEIIKNLNLTINAGEVHALMGPNGSGKSTLANILLGHPAYTVTSGTIRYKGEDLAEVKPEKRAQGGMFLGFQYPEEIPGVNLVTFLRTALSNRTGTDFTVLELRLKIMDAMKDLGM</sequence>
<dbReference type="AlphaFoldDB" id="A0A3B0TH38"/>
<evidence type="ECO:0000256" key="1">
    <source>
        <dbReference type="ARBA" id="ARBA00022741"/>
    </source>
</evidence>
<dbReference type="Pfam" id="PF00005">
    <property type="entry name" value="ABC_tran"/>
    <property type="match status" value="1"/>
</dbReference>
<keyword evidence="1" id="KW-0547">Nucleotide-binding</keyword>
<dbReference type="PANTHER" id="PTHR43204:SF1">
    <property type="entry name" value="ABC TRANSPORTER I FAMILY MEMBER 6, CHLOROPLASTIC"/>
    <property type="match status" value="1"/>
</dbReference>
<dbReference type="Gene3D" id="3.40.50.300">
    <property type="entry name" value="P-loop containing nucleotide triphosphate hydrolases"/>
    <property type="match status" value="1"/>
</dbReference>
<evidence type="ECO:0000313" key="4">
    <source>
        <dbReference type="EMBL" id="VAW06366.1"/>
    </source>
</evidence>
<dbReference type="GO" id="GO:0016887">
    <property type="term" value="F:ATP hydrolysis activity"/>
    <property type="evidence" value="ECO:0007669"/>
    <property type="project" value="InterPro"/>
</dbReference>
<accession>A0A3B0TH38</accession>
<dbReference type="SUPFAM" id="SSF52540">
    <property type="entry name" value="P-loop containing nucleoside triphosphate hydrolases"/>
    <property type="match status" value="1"/>
</dbReference>
<proteinExistence type="predicted"/>
<feature type="non-terminal residue" evidence="4">
    <location>
        <position position="134"/>
    </location>
</feature>
<reference evidence="4" key="1">
    <citation type="submission" date="2018-06" db="EMBL/GenBank/DDBJ databases">
        <authorList>
            <person name="Zhirakovskaya E."/>
        </authorList>
    </citation>
    <scope>NUCLEOTIDE SEQUENCE</scope>
</reference>
<name>A0A3B0TH38_9ZZZZ</name>
<evidence type="ECO:0000259" key="3">
    <source>
        <dbReference type="Pfam" id="PF00005"/>
    </source>
</evidence>
<dbReference type="GO" id="GO:0005524">
    <property type="term" value="F:ATP binding"/>
    <property type="evidence" value="ECO:0007669"/>
    <property type="project" value="UniProtKB-KW"/>
</dbReference>
<keyword evidence="2" id="KW-0067">ATP-binding</keyword>
<dbReference type="EMBL" id="UOEK01000348">
    <property type="protein sequence ID" value="VAW06366.1"/>
    <property type="molecule type" value="Genomic_DNA"/>
</dbReference>
<feature type="domain" description="ABC transporter" evidence="3">
    <location>
        <begin position="23"/>
        <end position="101"/>
    </location>
</feature>
<evidence type="ECO:0000256" key="2">
    <source>
        <dbReference type="ARBA" id="ARBA00022840"/>
    </source>
</evidence>
<protein>
    <submittedName>
        <fullName evidence="4">Iron-sulfur cluster assembly ATPase protein SufC</fullName>
    </submittedName>
</protein>
<organism evidence="4">
    <name type="scientific">hydrothermal vent metagenome</name>
    <dbReference type="NCBI Taxonomy" id="652676"/>
    <lineage>
        <taxon>unclassified sequences</taxon>
        <taxon>metagenomes</taxon>
        <taxon>ecological metagenomes</taxon>
    </lineage>
</organism>
<dbReference type="InterPro" id="IPR003439">
    <property type="entry name" value="ABC_transporter-like_ATP-bd"/>
</dbReference>
<dbReference type="InterPro" id="IPR010230">
    <property type="entry name" value="FeS-cluster_ATPase_SufC"/>
</dbReference>
<dbReference type="InterPro" id="IPR027417">
    <property type="entry name" value="P-loop_NTPase"/>
</dbReference>